<dbReference type="OMA" id="YTAEKVR"/>
<comment type="subcellular location">
    <subcellularLocation>
        <location evidence="1">Cytoplasm</location>
    </subcellularLocation>
</comment>
<keyword evidence="4" id="KW-0547">Nucleotide-binding</keyword>
<organism evidence="9 10">
    <name type="scientific">Cimex lectularius</name>
    <name type="common">Bed bug</name>
    <name type="synonym">Acanthia lectularia</name>
    <dbReference type="NCBI Taxonomy" id="79782"/>
    <lineage>
        <taxon>Eukaryota</taxon>
        <taxon>Metazoa</taxon>
        <taxon>Ecdysozoa</taxon>
        <taxon>Arthropoda</taxon>
        <taxon>Hexapoda</taxon>
        <taxon>Insecta</taxon>
        <taxon>Pterygota</taxon>
        <taxon>Neoptera</taxon>
        <taxon>Paraneoptera</taxon>
        <taxon>Hemiptera</taxon>
        <taxon>Heteroptera</taxon>
        <taxon>Panheteroptera</taxon>
        <taxon>Cimicomorpha</taxon>
        <taxon>Cimicidae</taxon>
        <taxon>Cimex</taxon>
    </lineage>
</organism>
<reference evidence="9" key="1">
    <citation type="submission" date="2022-01" db="UniProtKB">
        <authorList>
            <consortium name="EnsemblMetazoa"/>
        </authorList>
    </citation>
    <scope>IDENTIFICATION</scope>
</reference>
<feature type="domain" description="Guanylate cyclase" evidence="8">
    <location>
        <begin position="439"/>
        <end position="564"/>
    </location>
</feature>
<evidence type="ECO:0000256" key="1">
    <source>
        <dbReference type="ARBA" id="ARBA00004496"/>
    </source>
</evidence>
<dbReference type="Gene3D" id="6.10.250.780">
    <property type="match status" value="1"/>
</dbReference>
<sequence length="615" mass="69073">MKIASFTTMCRKEDLGKTQRSTVNNSKAGLHLKKSEYGTAAWRQVVARVGCPSNFNTLQIYDDRLIQDLAAAASELLNPCKSSNEFMTYFGRCFVRFFTNFGYQTVVRATGRYFTEFLQNVDNIHLEMRFTYRKMNSPSMYITETDKDGAVLVYRSSRAGFKHYFLGQLQEIAESLYGIELKINVLEELTSTCGFKNITIKLRLDYDNKPYIGAVQASVIGPRLPPVSSKVLVDLFPFTVVFGRSMRVLLAGHKLLSLFPGIQVHHKPVTNFLKVRRPRGIPFTWENITCFQTVMFEVEVIMPEEQARTGVRKRPTKNILLKGQMKHIESISAIIFLCSPVVINLDDLQSMSLYLDDLNMHGLGRELVLRGWSNCSRLEQTCEEVEDLCKELEMNHKLLEEWKEKGDNLLYSMIPRKIADQLRAGASPLSTCKSFESVTVMFAELCGLKSAVTVSDVMTVVNIMNALFSCFDTIIDEFSVYKVETIGEVYMAVAGAPEESSDHADEVGKLCLKIIEKSGEVDVPLPVSVRIGLHTGPVVGGVVGTKLPRYCLFGDTVNTAARMQTNSEPGKIHISTTTKDCLDNEKFIIKSRGEIIVKGKGVMETHWLLGLAKQD</sequence>
<dbReference type="Gene3D" id="3.30.70.1230">
    <property type="entry name" value="Nucleotide cyclase"/>
    <property type="match status" value="1"/>
</dbReference>
<evidence type="ECO:0000259" key="8">
    <source>
        <dbReference type="PROSITE" id="PS50125"/>
    </source>
</evidence>
<dbReference type="PROSITE" id="PS50125">
    <property type="entry name" value="GUANYLATE_CYCLASE_2"/>
    <property type="match status" value="1"/>
</dbReference>
<evidence type="ECO:0000313" key="9">
    <source>
        <dbReference type="EnsemblMetazoa" id="XP_014253022.1"/>
    </source>
</evidence>
<dbReference type="GO" id="GO:0008074">
    <property type="term" value="C:guanylate cyclase complex, soluble"/>
    <property type="evidence" value="ECO:0007669"/>
    <property type="project" value="TreeGrafter"/>
</dbReference>
<evidence type="ECO:0000256" key="2">
    <source>
        <dbReference type="ARBA" id="ARBA00012202"/>
    </source>
</evidence>
<accession>A0A8I6RZY4</accession>
<dbReference type="Gene3D" id="3.90.1520.10">
    <property type="entry name" value="H-NOX domain"/>
    <property type="match status" value="1"/>
</dbReference>
<dbReference type="Proteomes" id="UP000494040">
    <property type="component" value="Unassembled WGS sequence"/>
</dbReference>
<dbReference type="GO" id="GO:0019934">
    <property type="term" value="P:cGMP-mediated signaling"/>
    <property type="evidence" value="ECO:0007669"/>
    <property type="project" value="TreeGrafter"/>
</dbReference>
<dbReference type="PANTHER" id="PTHR45655">
    <property type="entry name" value="GUANYLATE CYCLASE SOLUBLE SUBUNIT BETA-2"/>
    <property type="match status" value="1"/>
</dbReference>
<evidence type="ECO:0000256" key="3">
    <source>
        <dbReference type="ARBA" id="ARBA00022490"/>
    </source>
</evidence>
<dbReference type="GeneID" id="106668620"/>
<dbReference type="CDD" id="cd07302">
    <property type="entry name" value="CHD"/>
    <property type="match status" value="1"/>
</dbReference>
<dbReference type="RefSeq" id="XP_014253022.1">
    <property type="nucleotide sequence ID" value="XM_014397536.2"/>
</dbReference>
<dbReference type="AlphaFoldDB" id="A0A8I6RZY4"/>
<proteinExistence type="predicted"/>
<dbReference type="OrthoDB" id="1890790at2759"/>
<protein>
    <recommendedName>
        <fullName evidence="2">guanylate cyclase</fullName>
        <ecNumber evidence="2">4.6.1.2</ecNumber>
    </recommendedName>
</protein>
<dbReference type="SUPFAM" id="SSF55073">
    <property type="entry name" value="Nucleotide cyclase"/>
    <property type="match status" value="1"/>
</dbReference>
<keyword evidence="10" id="KW-1185">Reference proteome</keyword>
<dbReference type="InterPro" id="IPR042463">
    <property type="entry name" value="HNOB_dom_associated_sf"/>
</dbReference>
<evidence type="ECO:0000256" key="6">
    <source>
        <dbReference type="ARBA" id="ARBA00023239"/>
    </source>
</evidence>
<dbReference type="InterPro" id="IPR001054">
    <property type="entry name" value="A/G_cyclase"/>
</dbReference>
<keyword evidence="7" id="KW-0141">cGMP biosynthesis</keyword>
<dbReference type="SMART" id="SM00044">
    <property type="entry name" value="CYCc"/>
    <property type="match status" value="1"/>
</dbReference>
<dbReference type="KEGG" id="clec:106668620"/>
<dbReference type="Pfam" id="PF07701">
    <property type="entry name" value="HNOBA"/>
    <property type="match status" value="1"/>
</dbReference>
<keyword evidence="5" id="KW-0342">GTP-binding</keyword>
<dbReference type="GO" id="GO:0004383">
    <property type="term" value="F:guanylate cyclase activity"/>
    <property type="evidence" value="ECO:0007669"/>
    <property type="project" value="UniProtKB-EC"/>
</dbReference>
<dbReference type="PANTHER" id="PTHR45655:SF5">
    <property type="entry name" value="SOLUBLE GUANYLATE CYCLASE 89DA-RELATED"/>
    <property type="match status" value="1"/>
</dbReference>
<dbReference type="EC" id="4.6.1.2" evidence="2"/>
<keyword evidence="6" id="KW-0456">Lyase</keyword>
<keyword evidence="3" id="KW-0963">Cytoplasm</keyword>
<dbReference type="EnsemblMetazoa" id="XM_014397536.2">
    <property type="protein sequence ID" value="XP_014253022.1"/>
    <property type="gene ID" value="LOC106668620"/>
</dbReference>
<dbReference type="Pfam" id="PF07700">
    <property type="entry name" value="HNOB"/>
    <property type="match status" value="1"/>
</dbReference>
<dbReference type="GO" id="GO:0070482">
    <property type="term" value="P:response to oxygen levels"/>
    <property type="evidence" value="ECO:0007669"/>
    <property type="project" value="TreeGrafter"/>
</dbReference>
<evidence type="ECO:0000256" key="5">
    <source>
        <dbReference type="ARBA" id="ARBA00023134"/>
    </source>
</evidence>
<dbReference type="Gene3D" id="3.30.450.260">
    <property type="entry name" value="Haem NO binding associated domain"/>
    <property type="match status" value="1"/>
</dbReference>
<dbReference type="InterPro" id="IPR029787">
    <property type="entry name" value="Nucleotide_cyclase"/>
</dbReference>
<dbReference type="EnsemblMetazoa" id="XM_014397535.2">
    <property type="protein sequence ID" value="XP_014253021.1"/>
    <property type="gene ID" value="LOC106668620"/>
</dbReference>
<evidence type="ECO:0000256" key="7">
    <source>
        <dbReference type="ARBA" id="ARBA00023293"/>
    </source>
</evidence>
<dbReference type="InterPro" id="IPR038158">
    <property type="entry name" value="H-NOX_domain_sf"/>
</dbReference>
<dbReference type="GO" id="GO:0005525">
    <property type="term" value="F:GTP binding"/>
    <property type="evidence" value="ECO:0007669"/>
    <property type="project" value="UniProtKB-KW"/>
</dbReference>
<evidence type="ECO:0000313" key="10">
    <source>
        <dbReference type="Proteomes" id="UP000494040"/>
    </source>
</evidence>
<dbReference type="FunFam" id="3.30.70.1230:FF:000030">
    <property type="entry name" value="Si:ch211-215j19.12"/>
    <property type="match status" value="1"/>
</dbReference>
<dbReference type="SUPFAM" id="SSF111126">
    <property type="entry name" value="Ligand-binding domain in the NO signalling and Golgi transport"/>
    <property type="match status" value="1"/>
</dbReference>
<dbReference type="RefSeq" id="XP_014253021.1">
    <property type="nucleotide sequence ID" value="XM_014397535.2"/>
</dbReference>
<dbReference type="InterPro" id="IPR024096">
    <property type="entry name" value="NO_sig/Golgi_transp_ligand-bd"/>
</dbReference>
<dbReference type="InterPro" id="IPR011644">
    <property type="entry name" value="Heme_NO-bd"/>
</dbReference>
<name>A0A8I6RZY4_CIMLE</name>
<dbReference type="EnsemblMetazoa" id="XM_024225647.1">
    <property type="protein sequence ID" value="XP_024081415.1"/>
    <property type="gene ID" value="LOC106668620"/>
</dbReference>
<dbReference type="RefSeq" id="XP_024081415.1">
    <property type="nucleotide sequence ID" value="XM_024225647.1"/>
</dbReference>
<dbReference type="GO" id="GO:0020037">
    <property type="term" value="F:heme binding"/>
    <property type="evidence" value="ECO:0007669"/>
    <property type="project" value="InterPro"/>
</dbReference>
<evidence type="ECO:0000256" key="4">
    <source>
        <dbReference type="ARBA" id="ARBA00022741"/>
    </source>
</evidence>
<dbReference type="Pfam" id="PF00211">
    <property type="entry name" value="Guanylate_cyc"/>
    <property type="match status" value="1"/>
</dbReference>
<dbReference type="InterPro" id="IPR011645">
    <property type="entry name" value="HNOB_dom_associated"/>
</dbReference>